<dbReference type="InterPro" id="IPR039315">
    <property type="entry name" value="CheW"/>
</dbReference>
<sequence length="136" mass="15941">MMKILTFYINNKKYGVSIDNIITIEKNDRKITDIPKTNSIIRGVVNVRSRICPVIDLRMYLENEENELNEDKKLILFDINEKNGALLVDNTDNIMDVDTENIEEFESDRVKTKVVNQDNDVFVLIEINDFDDFLEH</sequence>
<evidence type="ECO:0000313" key="2">
    <source>
        <dbReference type="EMBL" id="QJX80513.1"/>
    </source>
</evidence>
<keyword evidence="2" id="KW-0614">Plasmid</keyword>
<dbReference type="EMBL" id="CP045273">
    <property type="protein sequence ID" value="QJX80513.1"/>
    <property type="molecule type" value="Genomic_DNA"/>
</dbReference>
<dbReference type="AlphaFoldDB" id="A0A6M6E063"/>
<accession>A0A6M6E063</accession>
<organism evidence="2 3">
    <name type="scientific">Priestia megaterium</name>
    <name type="common">Bacillus megaterium</name>
    <dbReference type="NCBI Taxonomy" id="1404"/>
    <lineage>
        <taxon>Bacteria</taxon>
        <taxon>Bacillati</taxon>
        <taxon>Bacillota</taxon>
        <taxon>Bacilli</taxon>
        <taxon>Bacillales</taxon>
        <taxon>Bacillaceae</taxon>
        <taxon>Priestia</taxon>
    </lineage>
</organism>
<gene>
    <name evidence="2" type="ORF">FDZ14_30970</name>
</gene>
<dbReference type="RefSeq" id="WP_171778505.1">
    <property type="nucleotide sequence ID" value="NZ_CP045273.1"/>
</dbReference>
<dbReference type="PANTHER" id="PTHR22617:SF23">
    <property type="entry name" value="CHEMOTAXIS PROTEIN CHEW"/>
    <property type="match status" value="1"/>
</dbReference>
<evidence type="ECO:0000259" key="1">
    <source>
        <dbReference type="PROSITE" id="PS50851"/>
    </source>
</evidence>
<dbReference type="GO" id="GO:0007165">
    <property type="term" value="P:signal transduction"/>
    <property type="evidence" value="ECO:0007669"/>
    <property type="project" value="InterPro"/>
</dbReference>
<dbReference type="Gene3D" id="2.30.30.40">
    <property type="entry name" value="SH3 Domains"/>
    <property type="match status" value="1"/>
</dbReference>
<dbReference type="Gene3D" id="2.40.50.180">
    <property type="entry name" value="CheA-289, Domain 4"/>
    <property type="match status" value="1"/>
</dbReference>
<dbReference type="InterPro" id="IPR036061">
    <property type="entry name" value="CheW-like_dom_sf"/>
</dbReference>
<dbReference type="InterPro" id="IPR002545">
    <property type="entry name" value="CheW-lke_dom"/>
</dbReference>
<dbReference type="SUPFAM" id="SSF50341">
    <property type="entry name" value="CheW-like"/>
    <property type="match status" value="1"/>
</dbReference>
<dbReference type="PROSITE" id="PS50851">
    <property type="entry name" value="CHEW"/>
    <property type="match status" value="1"/>
</dbReference>
<proteinExistence type="predicted"/>
<dbReference type="PANTHER" id="PTHR22617">
    <property type="entry name" value="CHEMOTAXIS SENSOR HISTIDINE KINASE-RELATED"/>
    <property type="match status" value="1"/>
</dbReference>
<dbReference type="GO" id="GO:0005829">
    <property type="term" value="C:cytosol"/>
    <property type="evidence" value="ECO:0007669"/>
    <property type="project" value="TreeGrafter"/>
</dbReference>
<reference evidence="2 3" key="1">
    <citation type="submission" date="2019-10" db="EMBL/GenBank/DDBJ databases">
        <title>Complete genome sequences for adaption low water activity.</title>
        <authorList>
            <person name="Zhao L."/>
            <person name="Zhong J."/>
        </authorList>
    </citation>
    <scope>NUCLEOTIDE SEQUENCE [LARGE SCALE GENOMIC DNA]</scope>
    <source>
        <strain evidence="2 3">FDU301</strain>
        <plasmid evidence="3">pfdu301a</plasmid>
    </source>
</reference>
<protein>
    <recommendedName>
        <fullName evidence="1">CheW-like domain-containing protein</fullName>
    </recommendedName>
</protein>
<geneLocation type="plasmid" evidence="3">
    <name>pfdu301a</name>
</geneLocation>
<dbReference type="SMART" id="SM00260">
    <property type="entry name" value="CheW"/>
    <property type="match status" value="1"/>
</dbReference>
<evidence type="ECO:0000313" key="3">
    <source>
        <dbReference type="Proteomes" id="UP000501076"/>
    </source>
</evidence>
<feature type="domain" description="CheW-like" evidence="1">
    <location>
        <begin position="1"/>
        <end position="136"/>
    </location>
</feature>
<dbReference type="Proteomes" id="UP000501076">
    <property type="component" value="Plasmid pFDU301A"/>
</dbReference>
<dbReference type="Pfam" id="PF01584">
    <property type="entry name" value="CheW"/>
    <property type="match status" value="1"/>
</dbReference>
<dbReference type="GO" id="GO:0006935">
    <property type="term" value="P:chemotaxis"/>
    <property type="evidence" value="ECO:0007669"/>
    <property type="project" value="InterPro"/>
</dbReference>
<name>A0A6M6E063_PRIMG</name>